<evidence type="ECO:0000256" key="3">
    <source>
        <dbReference type="ARBA" id="ARBA00022692"/>
    </source>
</evidence>
<dbReference type="PANTHER" id="PTHR43507">
    <property type="entry name" value="NADH-UBIQUINONE OXIDOREDUCTASE CHAIN 4"/>
    <property type="match status" value="1"/>
</dbReference>
<organism evidence="10 11">
    <name type="scientific">Crocosphaera watsonii WH 0003</name>
    <dbReference type="NCBI Taxonomy" id="423471"/>
    <lineage>
        <taxon>Bacteria</taxon>
        <taxon>Bacillati</taxon>
        <taxon>Cyanobacteriota</taxon>
        <taxon>Cyanophyceae</taxon>
        <taxon>Oscillatoriophycideae</taxon>
        <taxon>Chroococcales</taxon>
        <taxon>Aphanothecaceae</taxon>
        <taxon>Crocosphaera</taxon>
    </lineage>
</organism>
<accession>G5J9G7</accession>
<dbReference type="PATRIC" id="fig|423471.3.peg.3830"/>
<dbReference type="GO" id="GO:0042773">
    <property type="term" value="P:ATP synthesis coupled electron transport"/>
    <property type="evidence" value="ECO:0007669"/>
    <property type="project" value="InterPro"/>
</dbReference>
<evidence type="ECO:0000313" key="11">
    <source>
        <dbReference type="Proteomes" id="UP000003477"/>
    </source>
</evidence>
<dbReference type="InterPro" id="IPR003918">
    <property type="entry name" value="NADH_UbQ_OxRdtase"/>
</dbReference>
<proteinExistence type="inferred from homology"/>
<dbReference type="GO" id="GO:0015990">
    <property type="term" value="P:electron transport coupled proton transport"/>
    <property type="evidence" value="ECO:0007669"/>
    <property type="project" value="TreeGrafter"/>
</dbReference>
<reference evidence="10 11" key="1">
    <citation type="journal article" date="2011" name="Front. Microbiol.">
        <title>Two Strains of Crocosphaera watsonii with Highly Conserved Genomes are Distinguished by Strain-Specific Features.</title>
        <authorList>
            <person name="Bench S.R."/>
            <person name="Ilikchyan I.N."/>
            <person name="Tripp H.J."/>
            <person name="Zehr J.P."/>
        </authorList>
    </citation>
    <scope>NUCLEOTIDE SEQUENCE [LARGE SCALE GENOMIC DNA]</scope>
    <source>
        <strain evidence="10 11">WH 0003</strain>
    </source>
</reference>
<comment type="function">
    <text evidence="6">NDH-1 shuttles electrons from NAD(P)H, via FMN and iron-sulfur (Fe-S) centers, to quinones in the respiratory chain. The immediate electron acceptor for the enzyme in this species is believed to be plastoquinone. Couples the redox reaction to proton translocation (for every two electrons transferred, four hydrogen ions are translocated across the cytoplasmic membrane), and thus conserves the redox energy in a proton gradient.</text>
</comment>
<comment type="similarity">
    <text evidence="2">Belongs to the complex I subunit 4 family.</text>
</comment>
<evidence type="ECO:0000256" key="1">
    <source>
        <dbReference type="ARBA" id="ARBA00004127"/>
    </source>
</evidence>
<gene>
    <name evidence="10" type="ORF">CWATWH0003_4083</name>
</gene>
<evidence type="ECO:0000256" key="6">
    <source>
        <dbReference type="ARBA" id="ARBA00025624"/>
    </source>
</evidence>
<feature type="transmembrane region" description="Helical" evidence="8">
    <location>
        <begin position="446"/>
        <end position="465"/>
    </location>
</feature>
<dbReference type="GO" id="GO:0016020">
    <property type="term" value="C:membrane"/>
    <property type="evidence" value="ECO:0007669"/>
    <property type="project" value="UniProtKB-SubCell"/>
</dbReference>
<evidence type="ECO:0000313" key="10">
    <source>
        <dbReference type="EMBL" id="EHJ11157.1"/>
    </source>
</evidence>
<dbReference type="NCBIfam" id="TIGR01972">
    <property type="entry name" value="NDH_I_M"/>
    <property type="match status" value="1"/>
</dbReference>
<feature type="transmembrane region" description="Helical" evidence="8">
    <location>
        <begin position="30"/>
        <end position="48"/>
    </location>
</feature>
<dbReference type="RefSeq" id="WP_007312032.1">
    <property type="nucleotide sequence ID" value="NZ_AESD01000622.1"/>
</dbReference>
<keyword evidence="5 8" id="KW-0472">Membrane</keyword>
<feature type="transmembrane region" description="Helical" evidence="8">
    <location>
        <begin position="68"/>
        <end position="96"/>
    </location>
</feature>
<dbReference type="GO" id="GO:0003954">
    <property type="term" value="F:NADH dehydrogenase activity"/>
    <property type="evidence" value="ECO:0007669"/>
    <property type="project" value="TreeGrafter"/>
</dbReference>
<feature type="transmembrane region" description="Helical" evidence="8">
    <location>
        <begin position="132"/>
        <end position="150"/>
    </location>
</feature>
<feature type="transmembrane region" description="Helical" evidence="8">
    <location>
        <begin position="266"/>
        <end position="287"/>
    </location>
</feature>
<dbReference type="Proteomes" id="UP000003477">
    <property type="component" value="Unassembled WGS sequence"/>
</dbReference>
<feature type="transmembrane region" description="Helical" evidence="8">
    <location>
        <begin position="239"/>
        <end position="260"/>
    </location>
</feature>
<feature type="transmembrane region" description="Helical" evidence="8">
    <location>
        <begin position="299"/>
        <end position="316"/>
    </location>
</feature>
<feature type="transmembrane region" description="Helical" evidence="8">
    <location>
        <begin position="205"/>
        <end position="227"/>
    </location>
</feature>
<dbReference type="AlphaFoldDB" id="G5J9G7"/>
<evidence type="ECO:0000256" key="8">
    <source>
        <dbReference type="SAM" id="Phobius"/>
    </source>
</evidence>
<evidence type="ECO:0000259" key="9">
    <source>
        <dbReference type="Pfam" id="PF00361"/>
    </source>
</evidence>
<evidence type="ECO:0000256" key="4">
    <source>
        <dbReference type="ARBA" id="ARBA00022989"/>
    </source>
</evidence>
<dbReference type="NCBIfam" id="NF005611">
    <property type="entry name" value="PRK07363.1"/>
    <property type="match status" value="1"/>
</dbReference>
<dbReference type="Pfam" id="PF00361">
    <property type="entry name" value="Proton_antipo_M"/>
    <property type="match status" value="1"/>
</dbReference>
<name>G5J9G7_CROWT</name>
<feature type="transmembrane region" description="Helical" evidence="8">
    <location>
        <begin position="108"/>
        <end position="126"/>
    </location>
</feature>
<dbReference type="EMBL" id="AESD01000622">
    <property type="protein sequence ID" value="EHJ11157.1"/>
    <property type="molecule type" value="Genomic_DNA"/>
</dbReference>
<comment type="subcellular location">
    <subcellularLocation>
        <location evidence="1">Endomembrane system</location>
        <topology evidence="1">Multi-pass membrane protein</topology>
    </subcellularLocation>
    <subcellularLocation>
        <location evidence="7">Membrane</location>
        <topology evidence="7">Multi-pass membrane protein</topology>
    </subcellularLocation>
</comment>
<feature type="transmembrane region" description="Helical" evidence="8">
    <location>
        <begin position="367"/>
        <end position="393"/>
    </location>
</feature>
<feature type="transmembrane region" description="Helical" evidence="8">
    <location>
        <begin position="162"/>
        <end position="185"/>
    </location>
</feature>
<dbReference type="GO" id="GO:0048039">
    <property type="term" value="F:ubiquinone binding"/>
    <property type="evidence" value="ECO:0007669"/>
    <property type="project" value="TreeGrafter"/>
</dbReference>
<evidence type="ECO:0000256" key="5">
    <source>
        <dbReference type="ARBA" id="ARBA00023136"/>
    </source>
</evidence>
<dbReference type="InterPro" id="IPR010227">
    <property type="entry name" value="NADH_Q_OxRdtase_chainM/4"/>
</dbReference>
<evidence type="ECO:0000256" key="2">
    <source>
        <dbReference type="ARBA" id="ARBA00009025"/>
    </source>
</evidence>
<dbReference type="PANTHER" id="PTHR43507:SF21">
    <property type="entry name" value="NAD(P)H-QUINONE OXIDOREDUCTASE CHAIN 4, CHLOROPLASTIC"/>
    <property type="match status" value="1"/>
</dbReference>
<keyword evidence="3 7" id="KW-0812">Transmembrane</keyword>
<feature type="domain" description="NADH:quinone oxidoreductase/Mrp antiporter transmembrane" evidence="9">
    <location>
        <begin position="126"/>
        <end position="418"/>
    </location>
</feature>
<sequence>MLSFLLLFPVIGAILIGLVPGKLQSSHLRQITTVFAFIIFGATIWLLTQFNLSDPGWQFSEYLPWADFIGLSYSLAVDGLSLPLIALNSLLTIIAIYSMGENVERPRLYYSLTLLINAGITGALAAQNLLLFIIFYELELIPFYLLIAIWGGEKRGYASTKFLLYTAVSGLLVLAAFLGIGLLNGASSFDYDIITTEGLELNTKLILLTVLLIGFGIKIPLVPLHTWLPDAYTEASSAVSLLLGGIFAKLGAYGLIRFGLQLFPDAWAIVSPGLAIIGTVSVLYGSLSAIAQKDIKRMVAYSSIGHMGYILVAAAAGTRLSILGAVAQMVSHGLILALLFHLVGIVERKVGTRDLDVLNGLMNPVRGLPLTSALLITAGMASAGIPGLVGFAAEFIVFQGSFATFPIPTLLCIIASGLTAVYFVILLNRTCFGRLDNEQAYYPKVLPSETIPALVLTLIILVLGVQPNWLLKWIEPTTDLFAFNVNKVEQVAVNKP</sequence>
<dbReference type="InterPro" id="IPR001750">
    <property type="entry name" value="ND/Mrp_TM"/>
</dbReference>
<feature type="transmembrane region" description="Helical" evidence="8">
    <location>
        <begin position="6"/>
        <end position="23"/>
    </location>
</feature>
<feature type="transmembrane region" description="Helical" evidence="8">
    <location>
        <begin position="322"/>
        <end position="346"/>
    </location>
</feature>
<dbReference type="GO" id="GO:0008137">
    <property type="term" value="F:NADH dehydrogenase (ubiquinone) activity"/>
    <property type="evidence" value="ECO:0007669"/>
    <property type="project" value="InterPro"/>
</dbReference>
<dbReference type="GeneID" id="88767556"/>
<keyword evidence="4 8" id="KW-1133">Transmembrane helix</keyword>
<comment type="caution">
    <text evidence="10">The sequence shown here is derived from an EMBL/GenBank/DDBJ whole genome shotgun (WGS) entry which is preliminary data.</text>
</comment>
<dbReference type="PRINTS" id="PR01437">
    <property type="entry name" value="NUOXDRDTASE4"/>
</dbReference>
<dbReference type="GO" id="GO:0012505">
    <property type="term" value="C:endomembrane system"/>
    <property type="evidence" value="ECO:0007669"/>
    <property type="project" value="UniProtKB-SubCell"/>
</dbReference>
<evidence type="ECO:0000256" key="7">
    <source>
        <dbReference type="RuleBase" id="RU000320"/>
    </source>
</evidence>
<protein>
    <submittedName>
        <fullName evidence="10">NADH dehydrogenase subunit 4, Involved in CO2 fixation</fullName>
    </submittedName>
</protein>
<feature type="transmembrane region" description="Helical" evidence="8">
    <location>
        <begin position="405"/>
        <end position="425"/>
    </location>
</feature>